<dbReference type="Pfam" id="PF09931">
    <property type="entry name" value="Phage_phiJL001_Gp84_N"/>
    <property type="match status" value="1"/>
</dbReference>
<evidence type="ECO:0000259" key="2">
    <source>
        <dbReference type="Pfam" id="PF09356"/>
    </source>
</evidence>
<organism evidence="3 4">
    <name type="scientific">Acinetobacter radioresistens</name>
    <dbReference type="NCBI Taxonomy" id="40216"/>
    <lineage>
        <taxon>Bacteria</taxon>
        <taxon>Pseudomonadati</taxon>
        <taxon>Pseudomonadota</taxon>
        <taxon>Gammaproteobacteria</taxon>
        <taxon>Moraxellales</taxon>
        <taxon>Moraxellaceae</taxon>
        <taxon>Acinetobacter</taxon>
    </lineage>
</organism>
<evidence type="ECO:0000256" key="1">
    <source>
        <dbReference type="SAM" id="Coils"/>
    </source>
</evidence>
<dbReference type="InterPro" id="IPR018964">
    <property type="entry name" value="Phage_phiJL001_Gp84_C"/>
</dbReference>
<reference evidence="3 4" key="1">
    <citation type="journal article" date="2018" name="Nat. Biotechnol.">
        <title>A standardized bacterial taxonomy based on genome phylogeny substantially revises the tree of life.</title>
        <authorList>
            <person name="Parks D.H."/>
            <person name="Chuvochina M."/>
            <person name="Waite D.W."/>
            <person name="Rinke C."/>
            <person name="Skarshewski A."/>
            <person name="Chaumeil P.A."/>
            <person name="Hugenholtz P."/>
        </authorList>
    </citation>
    <scope>NUCLEOTIDE SEQUENCE [LARGE SCALE GENOMIC DNA]</scope>
    <source>
        <strain evidence="3">UBA10045</strain>
    </source>
</reference>
<keyword evidence="1" id="KW-0175">Coiled coil</keyword>
<dbReference type="AlphaFoldDB" id="A0A3D3FX62"/>
<sequence length="365" mass="40957">MKFFSRILGNGQMTIADRELYLFKFGNSERCYTNGDAFIEYAGRSYEPHVIERQSHKRGRDLEKETMEVEFSLQSEFAQNLSRSELEGLVTVEMFSFKHDTFKPFWSGRLTKVKPHNDGIKLQFETSFTKVGRNAVTRKIQASCPYRLFDQDCRLNREDYIVRTTIKSIDKLNLVLRGLESYAENYFAIGMIEHPDGVLITIDTSMGNNLILKRRYDSFSDLALTDAQYTALMNDIAAKQLIFDDVTSTLESAELDLVTKTQIEANAQAAVNAALPEDPGYQDLLDALAQAQVERLAAETAVADAQSELQAAQAELQAAQDAVPYVTLSPGCMRTPTACKAFNNMPNYGGFPFLPTDNPLAKEIA</sequence>
<proteinExistence type="predicted"/>
<feature type="coiled-coil region" evidence="1">
    <location>
        <begin position="288"/>
        <end position="322"/>
    </location>
</feature>
<feature type="domain" description="Bacteriophage phiJL001 Gp84 C-terminal" evidence="2">
    <location>
        <begin position="307"/>
        <end position="357"/>
    </location>
</feature>
<dbReference type="Pfam" id="PF09356">
    <property type="entry name" value="Phage_BR0599"/>
    <property type="match status" value="1"/>
</dbReference>
<protein>
    <recommendedName>
        <fullName evidence="2">Bacteriophage phiJL001 Gp84 C-terminal domain-containing protein</fullName>
    </recommendedName>
</protein>
<dbReference type="EMBL" id="DPXL01000013">
    <property type="protein sequence ID" value="HCM30389.1"/>
    <property type="molecule type" value="Genomic_DNA"/>
</dbReference>
<name>A0A3D3FX62_ACIRA</name>
<accession>A0A3D3FX62</accession>
<comment type="caution">
    <text evidence="3">The sequence shown here is derived from an EMBL/GenBank/DDBJ whole genome shotgun (WGS) entry which is preliminary data.</text>
</comment>
<evidence type="ECO:0000313" key="4">
    <source>
        <dbReference type="Proteomes" id="UP000262257"/>
    </source>
</evidence>
<gene>
    <name evidence="3" type="ORF">DIC32_00820</name>
</gene>
<evidence type="ECO:0000313" key="3">
    <source>
        <dbReference type="EMBL" id="HCM30389.1"/>
    </source>
</evidence>
<dbReference type="Proteomes" id="UP000262257">
    <property type="component" value="Unassembled WGS sequence"/>
</dbReference>